<accession>A0AC61RG54</accession>
<organism evidence="1 2">
    <name type="scientific">Lepagella muris</name>
    <dbReference type="NCBI Taxonomy" id="3032870"/>
    <lineage>
        <taxon>Bacteria</taxon>
        <taxon>Pseudomonadati</taxon>
        <taxon>Bacteroidota</taxon>
        <taxon>Bacteroidia</taxon>
        <taxon>Bacteroidales</taxon>
        <taxon>Muribaculaceae</taxon>
        <taxon>Lepagella</taxon>
    </lineage>
</organism>
<keyword evidence="2" id="KW-1185">Reference proteome</keyword>
<sequence length="1000" mass="110163">MKPQKQSWKISFLLTLAFICGGLAHAQQISVSGTVTDASGEPIIGATVMAEGTANGTSTDLDGNYSITADALGMLKFSYVGYTTQSIAIEGRSVINVTMTESAELLDELVVVGYGTMKKSDLTGAVGSIGGKDIKDVPVNNVGQALQGKIAGVNIVGGEKPGDNVTIKVRGLGSINNSDPLVVIDGVPTDLGLNAINPQDIERLDVLKDASATAIYGSRGANGVVMITTRKGVAGTSRLSVSANVAFSNVSKKMSLLDAAGYASLSNDMLSEAGHNTNPAWADPSSLTASTNWVDELLRTGVMQNYNVSYSGGNDKAHYYFSAGFLNQSGVVDHVNYRRFTFQANNDVKLKSWLKLSNNLLFSADIKKQGSYSMWDAMRALPTFPVKDEDGEWSGPDGNSEWYGSVRNPVGSNDMYRSSTNGYNFLANIAADITLVPEWLQFRSLFGFDGKFWFDDSFSPKYNWKPTPVEESTQYNSSNRNFTYLWDNYFTFDHKFGKNSLNVMAGMSAQWNHAYWMNGQMNGFLFDTVHQLTNGEKIYNLDGSQSEWALLSYMARANYDFDNRYFLTATVRRDGSSRFGPSNRWGTFPSMSAAWKISSESFFPQDIALNDLKLRLGWGKTGSQASVGNYDYIQTLVTLLYPFGTTLDNAEQSALYSQVLANSGIHWEEIEQFNAGVDLSFFNSRINVSLDGYIKNTKQMLVKAAFPITTGFEDTFDTYTNAGKVRNIGWELSASSVNLTGELGWETDLNVTYNKNKIIDLNSDTPLWRNQFGGAYATMLAADYPINVFYGYVTDGIFQNADEVKAHAVQPGAEAGDIRFRDLNNDGIINENDRTVIGNPNPTWLFSVNNRLTYKGFELSIYLQGVAGNKIYNRTRSVMESMSAAYNQAASTANRWYGEGTSNSMPRAVWADPNGNNRISDRWVENGSYLRLKNVTLAYNFPDKWLKRINFENARILVSCENVATITGYKGLDPEVGIDGIDYSSFPPSRVFNIGLSVNF</sequence>
<proteinExistence type="predicted"/>
<gene>
    <name evidence="1" type="ORF">E5331_13315</name>
</gene>
<reference evidence="1" key="1">
    <citation type="submission" date="2019-04" db="EMBL/GenBank/DDBJ databases">
        <title>Microbes associate with the intestines of laboratory mice.</title>
        <authorList>
            <person name="Navarre W."/>
            <person name="Wong E."/>
            <person name="Huang K."/>
            <person name="Tropini C."/>
            <person name="Ng K."/>
            <person name="Yu B."/>
        </authorList>
    </citation>
    <scope>NUCLEOTIDE SEQUENCE</scope>
    <source>
        <strain evidence="1">NM04_E33</strain>
    </source>
</reference>
<comment type="caution">
    <text evidence="1">The sequence shown here is derived from an EMBL/GenBank/DDBJ whole genome shotgun (WGS) entry which is preliminary data.</text>
</comment>
<dbReference type="EMBL" id="SRYB01000021">
    <property type="protein sequence ID" value="TGY77683.1"/>
    <property type="molecule type" value="Genomic_DNA"/>
</dbReference>
<evidence type="ECO:0000313" key="2">
    <source>
        <dbReference type="Proteomes" id="UP000306319"/>
    </source>
</evidence>
<keyword evidence="1" id="KW-0675">Receptor</keyword>
<dbReference type="Proteomes" id="UP000306319">
    <property type="component" value="Unassembled WGS sequence"/>
</dbReference>
<evidence type="ECO:0000313" key="1">
    <source>
        <dbReference type="EMBL" id="TGY77683.1"/>
    </source>
</evidence>
<protein>
    <submittedName>
        <fullName evidence="1">TonB-dependent receptor</fullName>
    </submittedName>
</protein>
<name>A0AC61RG54_9BACT</name>